<keyword evidence="4 7" id="KW-0812">Transmembrane</keyword>
<evidence type="ECO:0000256" key="3">
    <source>
        <dbReference type="ARBA" id="ARBA00022475"/>
    </source>
</evidence>
<feature type="transmembrane region" description="Helical" evidence="7">
    <location>
        <begin position="6"/>
        <end position="26"/>
    </location>
</feature>
<dbReference type="Pfam" id="PF01478">
    <property type="entry name" value="Peptidase_A24"/>
    <property type="match status" value="1"/>
</dbReference>
<feature type="transmembrane region" description="Helical" evidence="7">
    <location>
        <begin position="157"/>
        <end position="182"/>
    </location>
</feature>
<dbReference type="Proteomes" id="UP000191554">
    <property type="component" value="Unassembled WGS sequence"/>
</dbReference>
<evidence type="ECO:0000256" key="5">
    <source>
        <dbReference type="ARBA" id="ARBA00022989"/>
    </source>
</evidence>
<dbReference type="RefSeq" id="WP_242656536.1">
    <property type="nucleotide sequence ID" value="NZ_MZGX01000022.1"/>
</dbReference>
<keyword evidence="3" id="KW-1003">Cell membrane</keyword>
<dbReference type="Gene3D" id="1.20.120.1220">
    <property type="match status" value="1"/>
</dbReference>
<comment type="caution">
    <text evidence="10">The sequence shown here is derived from an EMBL/GenBank/DDBJ whole genome shotgun (WGS) entry which is preliminary data.</text>
</comment>
<feature type="domain" description="Prepilin type IV endopeptidase peptidase" evidence="8">
    <location>
        <begin position="107"/>
        <end position="223"/>
    </location>
</feature>
<dbReference type="InterPro" id="IPR050882">
    <property type="entry name" value="Prepilin_peptidase/N-MTase"/>
</dbReference>
<comment type="similarity">
    <text evidence="2">Belongs to the peptidase A24 family.</text>
</comment>
<dbReference type="InterPro" id="IPR010627">
    <property type="entry name" value="Prepilin_pept_A24_N"/>
</dbReference>
<name>A0A1V4SGG7_RUMHU</name>
<dbReference type="STRING" id="48256.CLHUN_31660"/>
<organism evidence="10 11">
    <name type="scientific">Ruminiclostridium hungatei</name>
    <name type="common">Clostridium hungatei</name>
    <dbReference type="NCBI Taxonomy" id="48256"/>
    <lineage>
        <taxon>Bacteria</taxon>
        <taxon>Bacillati</taxon>
        <taxon>Bacillota</taxon>
        <taxon>Clostridia</taxon>
        <taxon>Eubacteriales</taxon>
        <taxon>Oscillospiraceae</taxon>
        <taxon>Ruminiclostridium</taxon>
    </lineage>
</organism>
<evidence type="ECO:0000313" key="11">
    <source>
        <dbReference type="Proteomes" id="UP000191554"/>
    </source>
</evidence>
<sequence length="264" mass="29092">MIIQVLTVLFVFAIGACCGSFLNVCICRIPRGESIVAVSSHCTSCNEKLKPLNLVPVLSYLFQRGKCSNCGEKISPRYMCVEITTAILYVCLFYKYGINIEFFAMALLISILIVMFFIDLEFGIIPNSLVAVAAAGGAIQYISSFFTHIGIYGDSNWWNPILGAFLGSTFFILVAKAGAYIYKTENTIGGGDIKVLFPIGLFLGWKMMIVALFISIVTAAMICVVLIISKRLNRKDTIPFGPFIALGTVITILFGWQIMGMYFH</sequence>
<keyword evidence="5 7" id="KW-1133">Transmembrane helix</keyword>
<evidence type="ECO:0000256" key="6">
    <source>
        <dbReference type="ARBA" id="ARBA00023136"/>
    </source>
</evidence>
<dbReference type="InterPro" id="IPR000045">
    <property type="entry name" value="Prepilin_IV_endopep_pep"/>
</dbReference>
<dbReference type="GO" id="GO:0004190">
    <property type="term" value="F:aspartic-type endopeptidase activity"/>
    <property type="evidence" value="ECO:0007669"/>
    <property type="project" value="InterPro"/>
</dbReference>
<gene>
    <name evidence="10" type="primary">comC</name>
    <name evidence="10" type="ORF">CLHUN_31660</name>
</gene>
<evidence type="ECO:0000259" key="8">
    <source>
        <dbReference type="Pfam" id="PF01478"/>
    </source>
</evidence>
<evidence type="ECO:0000313" key="10">
    <source>
        <dbReference type="EMBL" id="OPX43022.1"/>
    </source>
</evidence>
<feature type="transmembrane region" description="Helical" evidence="7">
    <location>
        <begin position="129"/>
        <end position="151"/>
    </location>
</feature>
<evidence type="ECO:0000256" key="4">
    <source>
        <dbReference type="ARBA" id="ARBA00022692"/>
    </source>
</evidence>
<dbReference type="GO" id="GO:0006465">
    <property type="term" value="P:signal peptide processing"/>
    <property type="evidence" value="ECO:0007669"/>
    <property type="project" value="TreeGrafter"/>
</dbReference>
<evidence type="ECO:0000256" key="7">
    <source>
        <dbReference type="SAM" id="Phobius"/>
    </source>
</evidence>
<dbReference type="EMBL" id="MZGX01000022">
    <property type="protein sequence ID" value="OPX43022.1"/>
    <property type="molecule type" value="Genomic_DNA"/>
</dbReference>
<dbReference type="PANTHER" id="PTHR30487">
    <property type="entry name" value="TYPE 4 PREPILIN-LIKE PROTEINS LEADER PEPTIDE-PROCESSING ENZYME"/>
    <property type="match status" value="1"/>
</dbReference>
<evidence type="ECO:0000259" key="9">
    <source>
        <dbReference type="Pfam" id="PF06750"/>
    </source>
</evidence>
<evidence type="ECO:0000256" key="2">
    <source>
        <dbReference type="ARBA" id="ARBA00005801"/>
    </source>
</evidence>
<dbReference type="Pfam" id="PF06750">
    <property type="entry name" value="A24_N_bact"/>
    <property type="match status" value="1"/>
</dbReference>
<keyword evidence="6 7" id="KW-0472">Membrane</keyword>
<protein>
    <submittedName>
        <fullName evidence="10">Type 4 prepilin-like protein leader peptide-processing enzyme</fullName>
    </submittedName>
</protein>
<dbReference type="GO" id="GO:0005886">
    <property type="term" value="C:plasma membrane"/>
    <property type="evidence" value="ECO:0007669"/>
    <property type="project" value="UniProtKB-SubCell"/>
</dbReference>
<dbReference type="PANTHER" id="PTHR30487:SF0">
    <property type="entry name" value="PREPILIN LEADER PEPTIDASE_N-METHYLTRANSFERASE-RELATED"/>
    <property type="match status" value="1"/>
</dbReference>
<accession>A0A1V4SGG7</accession>
<keyword evidence="11" id="KW-1185">Reference proteome</keyword>
<reference evidence="10 11" key="1">
    <citation type="submission" date="2017-03" db="EMBL/GenBank/DDBJ databases">
        <title>Genome sequence of Clostridium hungatei DSM 14427.</title>
        <authorList>
            <person name="Poehlein A."/>
            <person name="Daniel R."/>
        </authorList>
    </citation>
    <scope>NUCLEOTIDE SEQUENCE [LARGE SCALE GENOMIC DNA]</scope>
    <source>
        <strain evidence="10 11">DSM 14427</strain>
    </source>
</reference>
<proteinExistence type="inferred from homology"/>
<feature type="transmembrane region" description="Helical" evidence="7">
    <location>
        <begin position="203"/>
        <end position="228"/>
    </location>
</feature>
<feature type="domain" description="Prepilin peptidase A24 N-terminal" evidence="9">
    <location>
        <begin position="14"/>
        <end position="95"/>
    </location>
</feature>
<feature type="transmembrane region" description="Helical" evidence="7">
    <location>
        <begin position="240"/>
        <end position="263"/>
    </location>
</feature>
<dbReference type="AlphaFoldDB" id="A0A1V4SGG7"/>
<evidence type="ECO:0000256" key="1">
    <source>
        <dbReference type="ARBA" id="ARBA00004651"/>
    </source>
</evidence>
<feature type="transmembrane region" description="Helical" evidence="7">
    <location>
        <begin position="102"/>
        <end position="122"/>
    </location>
</feature>
<comment type="subcellular location">
    <subcellularLocation>
        <location evidence="1">Cell membrane</location>
        <topology evidence="1">Multi-pass membrane protein</topology>
    </subcellularLocation>
</comment>